<name>A0ABR4HZQ6_9EURO</name>
<feature type="coiled-coil region" evidence="1">
    <location>
        <begin position="115"/>
        <end position="149"/>
    </location>
</feature>
<comment type="caution">
    <text evidence="2">The sequence shown here is derived from an EMBL/GenBank/DDBJ whole genome shotgun (WGS) entry which is preliminary data.</text>
</comment>
<organism evidence="2 3">
    <name type="scientific">Aspergillus cavernicola</name>
    <dbReference type="NCBI Taxonomy" id="176166"/>
    <lineage>
        <taxon>Eukaryota</taxon>
        <taxon>Fungi</taxon>
        <taxon>Dikarya</taxon>
        <taxon>Ascomycota</taxon>
        <taxon>Pezizomycotina</taxon>
        <taxon>Eurotiomycetes</taxon>
        <taxon>Eurotiomycetidae</taxon>
        <taxon>Eurotiales</taxon>
        <taxon>Aspergillaceae</taxon>
        <taxon>Aspergillus</taxon>
        <taxon>Aspergillus subgen. Nidulantes</taxon>
    </lineage>
</organism>
<keyword evidence="1" id="KW-0175">Coiled coil</keyword>
<accession>A0ABR4HZQ6</accession>
<sequence>MEQHPTVIIQSPSATAETVMMMTDSNLPAAGSRSSVRGSRAPLPCPHLPESVQQSNTGLQEHVRRHDTPLLSPGDNPYDADYWHRQYLQSEGELAAERGKISQLQAANQKGNDEALAWRKNLSKAEERLEDEKWEHDQTKLKLQQKQQDVNKWHGLLLEANREMGSATNHQQIRHQLEDTEIAMRTKRLRVDIRDFALEYGEIKEGDFRAPASSYSLLKKYLCVPEQTLDAYIKSPSDRPIIVRAFLWAFLDAEVFSRFNWAPTDIGNAMQSLCGLIEPSDKYLSDTGAEVERKRVIWRANTTSLLLETMDGSTEKTYDSYRGFVSKNARSLADWLEPIVCRNSRDIIGPLSKLLEESLALDEALSQQVAKWTWYFPRTTPCQFDKTMMDSSTHKRRKGQAYEVHLVLAPALKKRGRSSGDDFHVNEVQVKMEVEIDLPRQAGSGSRSWLNLLRTKT</sequence>
<dbReference type="EMBL" id="JBFXLS010000072">
    <property type="protein sequence ID" value="KAL2820153.1"/>
    <property type="molecule type" value="Genomic_DNA"/>
</dbReference>
<keyword evidence="3" id="KW-1185">Reference proteome</keyword>
<evidence type="ECO:0000313" key="2">
    <source>
        <dbReference type="EMBL" id="KAL2820153.1"/>
    </source>
</evidence>
<evidence type="ECO:0000256" key="1">
    <source>
        <dbReference type="SAM" id="Coils"/>
    </source>
</evidence>
<gene>
    <name evidence="2" type="ORF">BDW59DRAFT_164766</name>
</gene>
<reference evidence="2 3" key="1">
    <citation type="submission" date="2024-07" db="EMBL/GenBank/DDBJ databases">
        <title>Section-level genome sequencing and comparative genomics of Aspergillus sections Usti and Cavernicolus.</title>
        <authorList>
            <consortium name="Lawrence Berkeley National Laboratory"/>
            <person name="Nybo J.L."/>
            <person name="Vesth T.C."/>
            <person name="Theobald S."/>
            <person name="Frisvad J.C."/>
            <person name="Larsen T.O."/>
            <person name="Kjaerboelling I."/>
            <person name="Rothschild-Mancinelli K."/>
            <person name="Lyhne E.K."/>
            <person name="Kogle M.E."/>
            <person name="Barry K."/>
            <person name="Clum A."/>
            <person name="Na H."/>
            <person name="Ledsgaard L."/>
            <person name="Lin J."/>
            <person name="Lipzen A."/>
            <person name="Kuo A."/>
            <person name="Riley R."/>
            <person name="Mondo S."/>
            <person name="LaButti K."/>
            <person name="Haridas S."/>
            <person name="Pangalinan J."/>
            <person name="Salamov A.A."/>
            <person name="Simmons B.A."/>
            <person name="Magnuson J.K."/>
            <person name="Chen J."/>
            <person name="Drula E."/>
            <person name="Henrissat B."/>
            <person name="Wiebenga A."/>
            <person name="Lubbers R.J."/>
            <person name="Gomes A.C."/>
            <person name="Makela M.R."/>
            <person name="Stajich J."/>
            <person name="Grigoriev I.V."/>
            <person name="Mortensen U.H."/>
            <person name="De vries R.P."/>
            <person name="Baker S.E."/>
            <person name="Andersen M.R."/>
        </authorList>
    </citation>
    <scope>NUCLEOTIDE SEQUENCE [LARGE SCALE GENOMIC DNA]</scope>
    <source>
        <strain evidence="2 3">CBS 600.67</strain>
    </source>
</reference>
<evidence type="ECO:0000313" key="3">
    <source>
        <dbReference type="Proteomes" id="UP001610335"/>
    </source>
</evidence>
<protein>
    <submittedName>
        <fullName evidence="2">Uncharacterized protein</fullName>
    </submittedName>
</protein>
<proteinExistence type="predicted"/>
<dbReference type="Proteomes" id="UP001610335">
    <property type="component" value="Unassembled WGS sequence"/>
</dbReference>